<organism evidence="3 4">
    <name type="scientific">Candidatus Uhrbacteria bacterium CG10_big_fil_rev_8_21_14_0_10_48_16</name>
    <dbReference type="NCBI Taxonomy" id="1975038"/>
    <lineage>
        <taxon>Bacteria</taxon>
        <taxon>Candidatus Uhriibacteriota</taxon>
    </lineage>
</organism>
<evidence type="ECO:0000313" key="4">
    <source>
        <dbReference type="Proteomes" id="UP000231436"/>
    </source>
</evidence>
<dbReference type="InterPro" id="IPR050190">
    <property type="entry name" value="UPF0213_domain"/>
</dbReference>
<sequence length="86" mass="10103">MYHVYVIESELVGRWYIGCTQDVSLRLNYHNAGKVRSTKPYIPYRLVHTETFSTLREARQREILIKKSGRIRKELKDKYSAPSSIG</sequence>
<evidence type="ECO:0000313" key="3">
    <source>
        <dbReference type="EMBL" id="PJE77024.1"/>
    </source>
</evidence>
<feature type="domain" description="GIY-YIG" evidence="2">
    <location>
        <begin position="1"/>
        <end position="75"/>
    </location>
</feature>
<name>A0A2M8LHW2_9BACT</name>
<reference evidence="4" key="1">
    <citation type="submission" date="2017-09" db="EMBL/GenBank/DDBJ databases">
        <title>Depth-based differentiation of microbial function through sediment-hosted aquifers and enrichment of novel symbionts in the deep terrestrial subsurface.</title>
        <authorList>
            <person name="Probst A.J."/>
            <person name="Ladd B."/>
            <person name="Jarett J.K."/>
            <person name="Geller-Mcgrath D.E."/>
            <person name="Sieber C.M.K."/>
            <person name="Emerson J.B."/>
            <person name="Anantharaman K."/>
            <person name="Thomas B.C."/>
            <person name="Malmstrom R."/>
            <person name="Stieglmeier M."/>
            <person name="Klingl A."/>
            <person name="Woyke T."/>
            <person name="Ryan C.M."/>
            <person name="Banfield J.F."/>
        </authorList>
    </citation>
    <scope>NUCLEOTIDE SEQUENCE [LARGE SCALE GENOMIC DNA]</scope>
</reference>
<evidence type="ECO:0000256" key="1">
    <source>
        <dbReference type="ARBA" id="ARBA00007435"/>
    </source>
</evidence>
<accession>A0A2M8LHW2</accession>
<dbReference type="PANTHER" id="PTHR34477">
    <property type="entry name" value="UPF0213 PROTEIN YHBQ"/>
    <property type="match status" value="1"/>
</dbReference>
<dbReference type="PROSITE" id="PS50164">
    <property type="entry name" value="GIY_YIG"/>
    <property type="match status" value="1"/>
</dbReference>
<comment type="similarity">
    <text evidence="1">Belongs to the UPF0213 family.</text>
</comment>
<keyword evidence="3" id="KW-0255">Endonuclease</keyword>
<dbReference type="Pfam" id="PF01541">
    <property type="entry name" value="GIY-YIG"/>
    <property type="match status" value="1"/>
</dbReference>
<dbReference type="SUPFAM" id="SSF82771">
    <property type="entry name" value="GIY-YIG endonuclease"/>
    <property type="match status" value="1"/>
</dbReference>
<dbReference type="Proteomes" id="UP000231436">
    <property type="component" value="Unassembled WGS sequence"/>
</dbReference>
<dbReference type="Gene3D" id="3.40.1440.10">
    <property type="entry name" value="GIY-YIG endonuclease"/>
    <property type="match status" value="1"/>
</dbReference>
<dbReference type="EMBL" id="PFEU01000007">
    <property type="protein sequence ID" value="PJE77024.1"/>
    <property type="molecule type" value="Genomic_DNA"/>
</dbReference>
<keyword evidence="3" id="KW-0378">Hydrolase</keyword>
<proteinExistence type="inferred from homology"/>
<dbReference type="GO" id="GO:0004519">
    <property type="term" value="F:endonuclease activity"/>
    <property type="evidence" value="ECO:0007669"/>
    <property type="project" value="UniProtKB-KW"/>
</dbReference>
<gene>
    <name evidence="3" type="ORF">COV05_01225</name>
</gene>
<dbReference type="CDD" id="cd10449">
    <property type="entry name" value="GIY-YIG_SLX1_like"/>
    <property type="match status" value="1"/>
</dbReference>
<protein>
    <submittedName>
        <fullName evidence="3">Endonuclease</fullName>
    </submittedName>
</protein>
<dbReference type="PANTHER" id="PTHR34477:SF1">
    <property type="entry name" value="UPF0213 PROTEIN YHBQ"/>
    <property type="match status" value="1"/>
</dbReference>
<dbReference type="AlphaFoldDB" id="A0A2M8LHW2"/>
<dbReference type="InterPro" id="IPR035901">
    <property type="entry name" value="GIY-YIG_endonuc_sf"/>
</dbReference>
<comment type="caution">
    <text evidence="3">The sequence shown here is derived from an EMBL/GenBank/DDBJ whole genome shotgun (WGS) entry which is preliminary data.</text>
</comment>
<dbReference type="InterPro" id="IPR000305">
    <property type="entry name" value="GIY-YIG_endonuc"/>
</dbReference>
<evidence type="ECO:0000259" key="2">
    <source>
        <dbReference type="PROSITE" id="PS50164"/>
    </source>
</evidence>
<keyword evidence="3" id="KW-0540">Nuclease</keyword>